<organism evidence="1 2">
    <name type="scientific">Clostridium thailandense</name>
    <dbReference type="NCBI Taxonomy" id="2794346"/>
    <lineage>
        <taxon>Bacteria</taxon>
        <taxon>Bacillati</taxon>
        <taxon>Bacillota</taxon>
        <taxon>Clostridia</taxon>
        <taxon>Eubacteriales</taxon>
        <taxon>Clostridiaceae</taxon>
        <taxon>Clostridium</taxon>
    </lineage>
</organism>
<reference evidence="1" key="1">
    <citation type="submission" date="2020-12" db="EMBL/GenBank/DDBJ databases">
        <title>Clostridium thailandense sp. nov., a novel acetogenic bacterium isolated from peat land soil in Thailand.</title>
        <authorList>
            <person name="Chaikitkaew S."/>
            <person name="Birkeland N.K."/>
        </authorList>
    </citation>
    <scope>NUCLEOTIDE SEQUENCE</scope>
    <source>
        <strain evidence="1">PL3</strain>
    </source>
</reference>
<evidence type="ECO:0000313" key="2">
    <source>
        <dbReference type="Proteomes" id="UP000694308"/>
    </source>
</evidence>
<gene>
    <name evidence="1" type="ORF">I6U48_19025</name>
</gene>
<dbReference type="RefSeq" id="WP_218322049.1">
    <property type="nucleotide sequence ID" value="NZ_JAEEGC010000105.1"/>
</dbReference>
<dbReference type="Proteomes" id="UP000694308">
    <property type="component" value="Unassembled WGS sequence"/>
</dbReference>
<protein>
    <submittedName>
        <fullName evidence="1">Uncharacterized protein</fullName>
    </submittedName>
</protein>
<proteinExistence type="predicted"/>
<name>A0A949TMB4_9CLOT</name>
<dbReference type="EMBL" id="JAEEGC010000105">
    <property type="protein sequence ID" value="MBV7274995.1"/>
    <property type="molecule type" value="Genomic_DNA"/>
</dbReference>
<comment type="caution">
    <text evidence="1">The sequence shown here is derived from an EMBL/GenBank/DDBJ whole genome shotgun (WGS) entry which is preliminary data.</text>
</comment>
<evidence type="ECO:0000313" key="1">
    <source>
        <dbReference type="EMBL" id="MBV7274995.1"/>
    </source>
</evidence>
<keyword evidence="2" id="KW-1185">Reference proteome</keyword>
<dbReference type="AlphaFoldDB" id="A0A949TMB4"/>
<accession>A0A949TMB4</accession>
<sequence>MKKLGAIILSVFIICGIIKYTYTINRCKNINYAVQSYFTTGIFNSHKMYNIGNINLSFSNGNMAVVKIDGLEKKSPHRKVTYNVFLEKSNNGIWKVKKIYPA</sequence>